<dbReference type="Proteomes" id="UP000565572">
    <property type="component" value="Unassembled WGS sequence"/>
</dbReference>
<feature type="transmembrane region" description="Helical" evidence="6">
    <location>
        <begin position="25"/>
        <end position="48"/>
    </location>
</feature>
<sequence>MPPPSDPWAPPGPPSGEGPGRGRGWLFAVGVVSALVLTGIVATVVVLAMRTDGTTPTAASPAATRSAAPRAVPAPGSPTPTPTATPTPTPAVTPASTTSPTAAPQAPLPTAPTQPAPAPGPDRSLKTNALYGVDLGKASVSCDLKVRRPKPPLADKKLQPYLTDVVDCLTKVFEGPLAAQGFTLEQPKVQTYHKRVETPCGDFGQSGSPAYYCSGTRTIYWPDTVDDGREAYTFARLGYVGLVAHEFGHHLQKTTGMLDAYAMAHEKATSKGGSKKEGYALSRRLELQAQCFEGVFLHATAKDLDVSSKDRRELKAWHSYTGDEDPPDDRKPDHGSSKSQFGWLDRGLDSGDFADCNTWTASASKVG</sequence>
<reference evidence="7 8" key="1">
    <citation type="submission" date="2020-08" db="EMBL/GenBank/DDBJ databases">
        <title>Sequencing the genomes of 1000 actinobacteria strains.</title>
        <authorList>
            <person name="Klenk H.-P."/>
        </authorList>
    </citation>
    <scope>NUCLEOTIDE SEQUENCE [LARGE SCALE GENOMIC DNA]</scope>
    <source>
        <strain evidence="7 8">DSM 11053</strain>
    </source>
</reference>
<feature type="compositionally biased region" description="Pro residues" evidence="5">
    <location>
        <begin position="75"/>
        <end position="91"/>
    </location>
</feature>
<evidence type="ECO:0000313" key="7">
    <source>
        <dbReference type="EMBL" id="MBB3325338.1"/>
    </source>
</evidence>
<evidence type="ECO:0000256" key="2">
    <source>
        <dbReference type="ARBA" id="ARBA00022692"/>
    </source>
</evidence>
<gene>
    <name evidence="7" type="ORF">FHX39_000282</name>
</gene>
<dbReference type="InterPro" id="IPR007343">
    <property type="entry name" value="Uncharacterised_pept_Zn_put"/>
</dbReference>
<name>A0A7W5JSD6_9ACTN</name>
<evidence type="ECO:0000256" key="1">
    <source>
        <dbReference type="ARBA" id="ARBA00004167"/>
    </source>
</evidence>
<dbReference type="PANTHER" id="PTHR30168:SF0">
    <property type="entry name" value="INNER MEMBRANE PROTEIN"/>
    <property type="match status" value="1"/>
</dbReference>
<evidence type="ECO:0000313" key="8">
    <source>
        <dbReference type="Proteomes" id="UP000565572"/>
    </source>
</evidence>
<comment type="caution">
    <text evidence="7">The sequence shown here is derived from an EMBL/GenBank/DDBJ whole genome shotgun (WGS) entry which is preliminary data.</text>
</comment>
<organism evidence="7 8">
    <name type="scientific">Microlunatus antarcticus</name>
    <dbReference type="NCBI Taxonomy" id="53388"/>
    <lineage>
        <taxon>Bacteria</taxon>
        <taxon>Bacillati</taxon>
        <taxon>Actinomycetota</taxon>
        <taxon>Actinomycetes</taxon>
        <taxon>Propionibacteriales</taxon>
        <taxon>Propionibacteriaceae</taxon>
        <taxon>Microlunatus</taxon>
    </lineage>
</organism>
<keyword evidence="3 6" id="KW-1133">Transmembrane helix</keyword>
<evidence type="ECO:0000256" key="4">
    <source>
        <dbReference type="ARBA" id="ARBA00023136"/>
    </source>
</evidence>
<dbReference type="PANTHER" id="PTHR30168">
    <property type="entry name" value="PUTATIVE MEMBRANE PROTEIN YPFJ"/>
    <property type="match status" value="1"/>
</dbReference>
<feature type="compositionally biased region" description="Low complexity" evidence="5">
    <location>
        <begin position="54"/>
        <end position="74"/>
    </location>
</feature>
<dbReference type="EMBL" id="JACHZG010000001">
    <property type="protein sequence ID" value="MBB3325338.1"/>
    <property type="molecule type" value="Genomic_DNA"/>
</dbReference>
<dbReference type="GO" id="GO:0016020">
    <property type="term" value="C:membrane"/>
    <property type="evidence" value="ECO:0007669"/>
    <property type="project" value="UniProtKB-SubCell"/>
</dbReference>
<keyword evidence="2 6" id="KW-0812">Transmembrane</keyword>
<proteinExistence type="predicted"/>
<evidence type="ECO:0008006" key="9">
    <source>
        <dbReference type="Google" id="ProtNLM"/>
    </source>
</evidence>
<feature type="compositionally biased region" description="Low complexity" evidence="5">
    <location>
        <begin position="92"/>
        <end position="105"/>
    </location>
</feature>
<feature type="compositionally biased region" description="Pro residues" evidence="5">
    <location>
        <begin position="106"/>
        <end position="120"/>
    </location>
</feature>
<evidence type="ECO:0000256" key="5">
    <source>
        <dbReference type="SAM" id="MobiDB-lite"/>
    </source>
</evidence>
<dbReference type="Pfam" id="PF04228">
    <property type="entry name" value="Zn_peptidase"/>
    <property type="match status" value="1"/>
</dbReference>
<feature type="region of interest" description="Disordered" evidence="5">
    <location>
        <begin position="317"/>
        <end position="343"/>
    </location>
</feature>
<protein>
    <recommendedName>
        <fullName evidence="9">Neutral zinc metallopeptidase</fullName>
    </recommendedName>
</protein>
<dbReference type="RefSeq" id="WP_183336168.1">
    <property type="nucleotide sequence ID" value="NZ_JACHZG010000001.1"/>
</dbReference>
<evidence type="ECO:0000256" key="6">
    <source>
        <dbReference type="SAM" id="Phobius"/>
    </source>
</evidence>
<keyword evidence="8" id="KW-1185">Reference proteome</keyword>
<dbReference type="AlphaFoldDB" id="A0A7W5JSD6"/>
<accession>A0A7W5JSD6</accession>
<keyword evidence="4 6" id="KW-0472">Membrane</keyword>
<evidence type="ECO:0000256" key="3">
    <source>
        <dbReference type="ARBA" id="ARBA00022989"/>
    </source>
</evidence>
<comment type="subcellular location">
    <subcellularLocation>
        <location evidence="1">Membrane</location>
        <topology evidence="1">Single-pass membrane protein</topology>
    </subcellularLocation>
</comment>
<feature type="region of interest" description="Disordered" evidence="5">
    <location>
        <begin position="54"/>
        <end position="127"/>
    </location>
</feature>